<accession>A0A399J7H2</accession>
<dbReference type="NCBIfam" id="TIGR01352">
    <property type="entry name" value="tonB_Cterm"/>
    <property type="match status" value="1"/>
</dbReference>
<sequence length="321" mass="33630">MRRLLETAAFLALAVGLHVAVAIRVPSDGGSDAGGQGGQALVSLQGAAPGMVEMVKAWETPPEVAQPDTPDMPQDAVADPAPLRPVAQTTPRPAFPSMELPQAQPDTTALPKIEQDVPPPPQAEPDPIPEEVAQPAPEPQPEPEPEPEQVAESPLTPALSKRPQPRPEDLAIPQPREKPTPKAVQADRTQKARKGGEGGATQRAAGNGGSQQAGTSNGRVKAGNGKAEARLEAVWGSQIRTRIERRKRFPGGLRGQQGRVVVRITVGRDGNVLGAQVVRSSGIAAFDQAAMAAIQRSGRMPAAPAGLSRPSYAFNLPMDFS</sequence>
<feature type="region of interest" description="Disordered" evidence="10">
    <location>
        <begin position="62"/>
        <end position="225"/>
    </location>
</feature>
<keyword evidence="4" id="KW-1003">Cell membrane</keyword>
<feature type="compositionally biased region" description="Basic and acidic residues" evidence="10">
    <location>
        <begin position="165"/>
        <end position="180"/>
    </location>
</feature>
<comment type="subcellular location">
    <subcellularLocation>
        <location evidence="1">Cell inner membrane</location>
        <topology evidence="1">Single-pass membrane protein</topology>
        <orientation evidence="1">Periplasmic side</orientation>
    </subcellularLocation>
</comment>
<feature type="domain" description="TonB C-terminal" evidence="11">
    <location>
        <begin position="234"/>
        <end position="321"/>
    </location>
</feature>
<evidence type="ECO:0000256" key="1">
    <source>
        <dbReference type="ARBA" id="ARBA00004383"/>
    </source>
</evidence>
<evidence type="ECO:0000313" key="13">
    <source>
        <dbReference type="Proteomes" id="UP000265848"/>
    </source>
</evidence>
<dbReference type="OrthoDB" id="7722272at2"/>
<keyword evidence="8" id="KW-1133">Transmembrane helix</keyword>
<evidence type="ECO:0000256" key="2">
    <source>
        <dbReference type="ARBA" id="ARBA00006555"/>
    </source>
</evidence>
<feature type="compositionally biased region" description="Pro residues" evidence="10">
    <location>
        <begin position="117"/>
        <end position="126"/>
    </location>
</feature>
<comment type="similarity">
    <text evidence="2">Belongs to the TonB family.</text>
</comment>
<evidence type="ECO:0000256" key="8">
    <source>
        <dbReference type="ARBA" id="ARBA00022989"/>
    </source>
</evidence>
<dbReference type="InterPro" id="IPR006260">
    <property type="entry name" value="TonB/TolA_C"/>
</dbReference>
<comment type="caution">
    <text evidence="12">The sequence shown here is derived from an EMBL/GenBank/DDBJ whole genome shotgun (WGS) entry which is preliminary data.</text>
</comment>
<dbReference type="GO" id="GO:0055085">
    <property type="term" value="P:transmembrane transport"/>
    <property type="evidence" value="ECO:0007669"/>
    <property type="project" value="InterPro"/>
</dbReference>
<dbReference type="SUPFAM" id="SSF74653">
    <property type="entry name" value="TolA/TonB C-terminal domain"/>
    <property type="match status" value="1"/>
</dbReference>
<keyword evidence="6" id="KW-0812">Transmembrane</keyword>
<reference evidence="12 13" key="1">
    <citation type="submission" date="2018-08" db="EMBL/GenBank/DDBJ databases">
        <title>Pseudooceanicola sediminis CY03 in the family Rhodobacteracea.</title>
        <authorList>
            <person name="Zhang Y.-J."/>
        </authorList>
    </citation>
    <scope>NUCLEOTIDE SEQUENCE [LARGE SCALE GENOMIC DNA]</scope>
    <source>
        <strain evidence="12 13">CY03</strain>
    </source>
</reference>
<keyword evidence="9" id="KW-0472">Membrane</keyword>
<gene>
    <name evidence="12" type="ORF">DL237_04405</name>
</gene>
<proteinExistence type="inferred from homology"/>
<keyword evidence="7" id="KW-0653">Protein transport</keyword>
<dbReference type="PANTHER" id="PTHR33446:SF2">
    <property type="entry name" value="PROTEIN TONB"/>
    <property type="match status" value="1"/>
</dbReference>
<keyword evidence="3" id="KW-0813">Transport</keyword>
<dbReference type="PANTHER" id="PTHR33446">
    <property type="entry name" value="PROTEIN TONB-RELATED"/>
    <property type="match status" value="1"/>
</dbReference>
<evidence type="ECO:0000256" key="4">
    <source>
        <dbReference type="ARBA" id="ARBA00022475"/>
    </source>
</evidence>
<dbReference type="GO" id="GO:0098797">
    <property type="term" value="C:plasma membrane protein complex"/>
    <property type="evidence" value="ECO:0007669"/>
    <property type="project" value="TreeGrafter"/>
</dbReference>
<evidence type="ECO:0000256" key="6">
    <source>
        <dbReference type="ARBA" id="ARBA00022692"/>
    </source>
</evidence>
<evidence type="ECO:0000256" key="9">
    <source>
        <dbReference type="ARBA" id="ARBA00023136"/>
    </source>
</evidence>
<organism evidence="12 13">
    <name type="scientific">Pseudooceanicola sediminis</name>
    <dbReference type="NCBI Taxonomy" id="2211117"/>
    <lineage>
        <taxon>Bacteria</taxon>
        <taxon>Pseudomonadati</taxon>
        <taxon>Pseudomonadota</taxon>
        <taxon>Alphaproteobacteria</taxon>
        <taxon>Rhodobacterales</taxon>
        <taxon>Paracoccaceae</taxon>
        <taxon>Pseudooceanicola</taxon>
    </lineage>
</organism>
<evidence type="ECO:0000259" key="11">
    <source>
        <dbReference type="PROSITE" id="PS52015"/>
    </source>
</evidence>
<dbReference type="Pfam" id="PF13103">
    <property type="entry name" value="TonB_2"/>
    <property type="match status" value="1"/>
</dbReference>
<evidence type="ECO:0000256" key="3">
    <source>
        <dbReference type="ARBA" id="ARBA00022448"/>
    </source>
</evidence>
<evidence type="ECO:0000256" key="10">
    <source>
        <dbReference type="SAM" id="MobiDB-lite"/>
    </source>
</evidence>
<dbReference type="Proteomes" id="UP000265848">
    <property type="component" value="Unassembled WGS sequence"/>
</dbReference>
<evidence type="ECO:0000313" key="12">
    <source>
        <dbReference type="EMBL" id="RII39942.1"/>
    </source>
</evidence>
<dbReference type="PROSITE" id="PS52015">
    <property type="entry name" value="TONB_CTD"/>
    <property type="match status" value="1"/>
</dbReference>
<dbReference type="InterPro" id="IPR051045">
    <property type="entry name" value="TonB-dependent_transducer"/>
</dbReference>
<keyword evidence="5" id="KW-0997">Cell inner membrane</keyword>
<dbReference type="RefSeq" id="WP_119397821.1">
    <property type="nucleotide sequence ID" value="NZ_QWJJ01000003.1"/>
</dbReference>
<dbReference type="GO" id="GO:0031992">
    <property type="term" value="F:energy transducer activity"/>
    <property type="evidence" value="ECO:0007669"/>
    <property type="project" value="TreeGrafter"/>
</dbReference>
<keyword evidence="13" id="KW-1185">Reference proteome</keyword>
<dbReference type="InterPro" id="IPR037682">
    <property type="entry name" value="TonB_C"/>
</dbReference>
<protein>
    <submittedName>
        <fullName evidence="12">TonB family protein</fullName>
    </submittedName>
</protein>
<evidence type="ECO:0000256" key="7">
    <source>
        <dbReference type="ARBA" id="ARBA00022927"/>
    </source>
</evidence>
<evidence type="ECO:0000256" key="5">
    <source>
        <dbReference type="ARBA" id="ARBA00022519"/>
    </source>
</evidence>
<name>A0A399J7H2_9RHOB</name>
<dbReference type="Gene3D" id="3.30.1150.10">
    <property type="match status" value="1"/>
</dbReference>
<dbReference type="AlphaFoldDB" id="A0A399J7H2"/>
<dbReference type="EMBL" id="QWJJ01000003">
    <property type="protein sequence ID" value="RII39942.1"/>
    <property type="molecule type" value="Genomic_DNA"/>
</dbReference>
<dbReference type="GO" id="GO:0015031">
    <property type="term" value="P:protein transport"/>
    <property type="evidence" value="ECO:0007669"/>
    <property type="project" value="UniProtKB-KW"/>
</dbReference>